<keyword evidence="3" id="KW-1185">Reference proteome</keyword>
<protein>
    <recommendedName>
        <fullName evidence="1">Putative zinc-ribbon domain-containing protein</fullName>
    </recommendedName>
</protein>
<dbReference type="RefSeq" id="WP_184660564.1">
    <property type="nucleotide sequence ID" value="NZ_CP031518.1"/>
</dbReference>
<dbReference type="Proteomes" id="UP000518887">
    <property type="component" value="Unassembled WGS sequence"/>
</dbReference>
<dbReference type="EMBL" id="JACHFQ010000007">
    <property type="protein sequence ID" value="MBB5226884.1"/>
    <property type="molecule type" value="Genomic_DNA"/>
</dbReference>
<gene>
    <name evidence="2" type="ORF">HNP76_002272</name>
</gene>
<evidence type="ECO:0000259" key="1">
    <source>
        <dbReference type="Pfam" id="PF13248"/>
    </source>
</evidence>
<sequence length="97" mass="10762">MGLLNGWGKALKNVLAEDFDFLCKPKELTPEERANLNRILADCEEKEMRENLGINNKPISQNSVASKVVPQQPACCPKCKAPLKTNANFCENCGTRI</sequence>
<dbReference type="Pfam" id="PF13248">
    <property type="entry name" value="Zn_ribbon_3"/>
    <property type="match status" value="1"/>
</dbReference>
<name>A0A7W8GAI3_9SPIR</name>
<reference evidence="2 3" key="1">
    <citation type="submission" date="2020-08" db="EMBL/GenBank/DDBJ databases">
        <title>Genomic Encyclopedia of Type Strains, Phase IV (KMG-IV): sequencing the most valuable type-strain genomes for metagenomic binning, comparative biology and taxonomic classification.</title>
        <authorList>
            <person name="Goeker M."/>
        </authorList>
    </citation>
    <scope>NUCLEOTIDE SEQUENCE [LARGE SCALE GENOMIC DNA]</scope>
    <source>
        <strain evidence="2 3">DSM 103462</strain>
    </source>
</reference>
<organism evidence="2 3">
    <name type="scientific">Treponema ruminis</name>
    <dbReference type="NCBI Taxonomy" id="744515"/>
    <lineage>
        <taxon>Bacteria</taxon>
        <taxon>Pseudomonadati</taxon>
        <taxon>Spirochaetota</taxon>
        <taxon>Spirochaetia</taxon>
        <taxon>Spirochaetales</taxon>
        <taxon>Treponemataceae</taxon>
        <taxon>Treponema</taxon>
    </lineage>
</organism>
<evidence type="ECO:0000313" key="2">
    <source>
        <dbReference type="EMBL" id="MBB5226884.1"/>
    </source>
</evidence>
<evidence type="ECO:0000313" key="3">
    <source>
        <dbReference type="Proteomes" id="UP000518887"/>
    </source>
</evidence>
<proteinExistence type="predicted"/>
<comment type="caution">
    <text evidence="2">The sequence shown here is derived from an EMBL/GenBank/DDBJ whole genome shotgun (WGS) entry which is preliminary data.</text>
</comment>
<accession>A0A7W8GAI3</accession>
<dbReference type="AlphaFoldDB" id="A0A7W8GAI3"/>
<feature type="domain" description="Putative zinc-ribbon" evidence="1">
    <location>
        <begin position="76"/>
        <end position="97"/>
    </location>
</feature>
<dbReference type="InterPro" id="IPR059113">
    <property type="entry name" value="Znf_ribbon"/>
</dbReference>